<dbReference type="PANTHER" id="PTHR43679">
    <property type="entry name" value="OCTANOYLTRANSFERASE LIPM-RELATED"/>
    <property type="match status" value="1"/>
</dbReference>
<dbReference type="EMBL" id="DSUJ01000012">
    <property type="protein sequence ID" value="HFI92846.1"/>
    <property type="molecule type" value="Genomic_DNA"/>
</dbReference>
<protein>
    <recommendedName>
        <fullName evidence="1">BPL/LPL catalytic domain-containing protein</fullName>
    </recommendedName>
</protein>
<gene>
    <name evidence="2" type="ORF">ENS31_15115</name>
</gene>
<reference evidence="2" key="1">
    <citation type="journal article" date="2020" name="mSystems">
        <title>Genome- and Community-Level Interaction Insights into Carbon Utilization and Element Cycling Functions of Hydrothermarchaeota in Hydrothermal Sediment.</title>
        <authorList>
            <person name="Zhou Z."/>
            <person name="Liu Y."/>
            <person name="Xu W."/>
            <person name="Pan J."/>
            <person name="Luo Z.H."/>
            <person name="Li M."/>
        </authorList>
    </citation>
    <scope>NUCLEOTIDE SEQUENCE [LARGE SCALE GENOMIC DNA]</scope>
    <source>
        <strain evidence="2">SpSt-479</strain>
    </source>
</reference>
<accession>A0A7V2ZMS8</accession>
<dbReference type="PROSITE" id="PS51733">
    <property type="entry name" value="BPL_LPL_CATALYTIC"/>
    <property type="match status" value="1"/>
</dbReference>
<proteinExistence type="predicted"/>
<evidence type="ECO:0000259" key="1">
    <source>
        <dbReference type="PROSITE" id="PS51733"/>
    </source>
</evidence>
<dbReference type="InterPro" id="IPR045864">
    <property type="entry name" value="aa-tRNA-synth_II/BPL/LPL"/>
</dbReference>
<dbReference type="InterPro" id="IPR004143">
    <property type="entry name" value="BPL_LPL_catalytic"/>
</dbReference>
<dbReference type="AlphaFoldDB" id="A0A7V2ZMS8"/>
<evidence type="ECO:0000313" key="2">
    <source>
        <dbReference type="EMBL" id="HFI92846.1"/>
    </source>
</evidence>
<dbReference type="InterPro" id="IPR050664">
    <property type="entry name" value="Octanoyltrans_LipM/LipL"/>
</dbReference>
<name>A0A7V2ZMS8_9BACT</name>
<dbReference type="Pfam" id="PF21948">
    <property type="entry name" value="LplA-B_cat"/>
    <property type="match status" value="1"/>
</dbReference>
<dbReference type="PANTHER" id="PTHR43679:SF2">
    <property type="entry name" value="OCTANOYL-[GCVH]:PROTEIN N-OCTANOYLTRANSFERASE"/>
    <property type="match status" value="1"/>
</dbReference>
<comment type="caution">
    <text evidence="2">The sequence shown here is derived from an EMBL/GenBank/DDBJ whole genome shotgun (WGS) entry which is preliminary data.</text>
</comment>
<dbReference type="Gene3D" id="3.30.930.10">
    <property type="entry name" value="Bira Bifunctional Protein, Domain 2"/>
    <property type="match status" value="1"/>
</dbReference>
<feature type="domain" description="BPL/LPL catalytic" evidence="1">
    <location>
        <begin position="27"/>
        <end position="239"/>
    </location>
</feature>
<organism evidence="2">
    <name type="scientific">Ignavibacterium album</name>
    <dbReference type="NCBI Taxonomy" id="591197"/>
    <lineage>
        <taxon>Bacteria</taxon>
        <taxon>Pseudomonadati</taxon>
        <taxon>Ignavibacteriota</taxon>
        <taxon>Ignavibacteria</taxon>
        <taxon>Ignavibacteriales</taxon>
        <taxon>Ignavibacteriaceae</taxon>
        <taxon>Ignavibacterium</taxon>
    </lineage>
</organism>
<dbReference type="SUPFAM" id="SSF55681">
    <property type="entry name" value="Class II aaRS and biotin synthetases"/>
    <property type="match status" value="1"/>
</dbReference>
<sequence length="247" mass="28543">MNWEIILTGENTGKFNMDFDLELAKRFPANPILRLYRWKPYCISLGANQKHDEVNEQKAKNDNIDIVKRPTGGRAILHSEELTYSVVFPLELNYSAKAIYYEINSALKEGLIIYNPVLNQLELEHNQVDFKNFYKEDKSAICFAVSAKSEINFNNKKLVGSAQRKIGKVVLQHGSILCGDYHLNIVDYLNLNELKKSEIRKEISETTIDLKSILNYEINYENLAECIIMGFKKHFNADVDIKEQIFQ</sequence>